<comment type="caution">
    <text evidence="1">The sequence shown here is derived from an EMBL/GenBank/DDBJ whole genome shotgun (WGS) entry which is preliminary data.</text>
</comment>
<dbReference type="Proteomes" id="UP000285123">
    <property type="component" value="Unassembled WGS sequence"/>
</dbReference>
<protein>
    <submittedName>
        <fullName evidence="1">Acetyltransferase</fullName>
    </submittedName>
</protein>
<dbReference type="GO" id="GO:0016740">
    <property type="term" value="F:transferase activity"/>
    <property type="evidence" value="ECO:0007669"/>
    <property type="project" value="UniProtKB-KW"/>
</dbReference>
<dbReference type="EMBL" id="AYKF01000114">
    <property type="protein sequence ID" value="ROO25484.1"/>
    <property type="molecule type" value="Genomic_DNA"/>
</dbReference>
<dbReference type="RefSeq" id="WP_123592107.1">
    <property type="nucleotide sequence ID" value="NZ_AYKF01000114.1"/>
</dbReference>
<dbReference type="AlphaFoldDB" id="A0A423PIS5"/>
<accession>A0A423PIS5</accession>
<evidence type="ECO:0000313" key="2">
    <source>
        <dbReference type="Proteomes" id="UP000285123"/>
    </source>
</evidence>
<dbReference type="OrthoDB" id="6183506at2"/>
<reference evidence="1 2" key="1">
    <citation type="submission" date="2013-10" db="EMBL/GenBank/DDBJ databases">
        <title>Salinisphaera halophila YIM 95161 Genome Sequencing.</title>
        <authorList>
            <person name="Lai Q."/>
            <person name="Li C."/>
            <person name="Shao Z."/>
        </authorList>
    </citation>
    <scope>NUCLEOTIDE SEQUENCE [LARGE SCALE GENOMIC DNA]</scope>
    <source>
        <strain evidence="1 2">YIM 95161</strain>
    </source>
</reference>
<gene>
    <name evidence="1" type="ORF">SAHL_14425</name>
</gene>
<proteinExistence type="predicted"/>
<evidence type="ECO:0000313" key="1">
    <source>
        <dbReference type="EMBL" id="ROO25484.1"/>
    </source>
</evidence>
<keyword evidence="1" id="KW-0808">Transferase</keyword>
<organism evidence="1 2">
    <name type="scientific">Salinisphaera orenii YIM 95161</name>
    <dbReference type="NCBI Taxonomy" id="1051139"/>
    <lineage>
        <taxon>Bacteria</taxon>
        <taxon>Pseudomonadati</taxon>
        <taxon>Pseudomonadota</taxon>
        <taxon>Gammaproteobacteria</taxon>
        <taxon>Salinisphaerales</taxon>
        <taxon>Salinisphaeraceae</taxon>
        <taxon>Salinisphaera</taxon>
    </lineage>
</organism>
<name>A0A423PIS5_9GAMM</name>
<sequence length="72" mass="7513">MSQDELTIAAGVRDACIDAALAGYEDASISGLCGEGALEVAISAIRRLNLTETLESLAESDEKTEQPSASQR</sequence>